<dbReference type="EMBL" id="JBAMIC010000001">
    <property type="protein sequence ID" value="KAK7114280.1"/>
    <property type="molecule type" value="Genomic_DNA"/>
</dbReference>
<dbReference type="SUPFAM" id="SSF51366">
    <property type="entry name" value="Ribulose-phoshate binding barrel"/>
    <property type="match status" value="1"/>
</dbReference>
<evidence type="ECO:0000313" key="2">
    <source>
        <dbReference type="EMBL" id="KAK7114280.1"/>
    </source>
</evidence>
<dbReference type="Proteomes" id="UP001374579">
    <property type="component" value="Unassembled WGS sequence"/>
</dbReference>
<accession>A0AAN9C4H5</accession>
<reference evidence="2 3" key="1">
    <citation type="submission" date="2024-02" db="EMBL/GenBank/DDBJ databases">
        <title>Chromosome-scale genome assembly of the rough periwinkle Littorina saxatilis.</title>
        <authorList>
            <person name="De Jode A."/>
            <person name="Faria R."/>
            <person name="Formenti G."/>
            <person name="Sims Y."/>
            <person name="Smith T.P."/>
            <person name="Tracey A."/>
            <person name="Wood J.M.D."/>
            <person name="Zagrodzka Z.B."/>
            <person name="Johannesson K."/>
            <person name="Butlin R.K."/>
            <person name="Leder E.H."/>
        </authorList>
    </citation>
    <scope>NUCLEOTIDE SEQUENCE [LARGE SCALE GENOMIC DNA]</scope>
    <source>
        <strain evidence="2">Snail1</strain>
        <tissue evidence="2">Muscle</tissue>
    </source>
</reference>
<dbReference type="NCBIfam" id="TIGR00259">
    <property type="entry name" value="thylakoid_BtpA"/>
    <property type="match status" value="1"/>
</dbReference>
<proteinExistence type="inferred from homology"/>
<dbReference type="Gene3D" id="3.20.20.70">
    <property type="entry name" value="Aldolase class I"/>
    <property type="match status" value="1"/>
</dbReference>
<protein>
    <submittedName>
        <fullName evidence="2">Uncharacterized protein</fullName>
    </submittedName>
</protein>
<keyword evidence="3" id="KW-1185">Reference proteome</keyword>
<sequence length="290" mass="31272">MASVRNAASTLERFSRLFRHDLGNVIGVIHVQALPGTPCSNNDVTRIIEDATREAAIFKDLGVDGVIVENMHDVPYLQADSVGPEITAAMTAVCIQVKKLLTPSPVGIQILAGANKHAMAVAKAANLEFIRVEGFVFSHVADEGLMNACAGDLMRYRHSIGADNVMVLADIKKKHSAHAITADVDIVETAQAAKFFLADGVIVTGPATGQIASTKEVKAVLQNTQMPVLVGSGVTAENYDQYRAAHAVIVGSALKEGGHWTNRLDERRVKQFMERVKEVRKKHVDATMII</sequence>
<comment type="similarity">
    <text evidence="1">Belongs to the BtpA family.</text>
</comment>
<dbReference type="Pfam" id="PF03437">
    <property type="entry name" value="BtpA"/>
    <property type="match status" value="1"/>
</dbReference>
<dbReference type="InterPro" id="IPR005137">
    <property type="entry name" value="BtpA"/>
</dbReference>
<dbReference type="PIRSF" id="PIRSF005956">
    <property type="entry name" value="BtpA"/>
    <property type="match status" value="1"/>
</dbReference>
<dbReference type="PANTHER" id="PTHR21381:SF3">
    <property type="entry name" value="SGC REGION PROTEIN SGCQ-RELATED"/>
    <property type="match status" value="1"/>
</dbReference>
<gene>
    <name evidence="2" type="ORF">V1264_000364</name>
</gene>
<comment type="caution">
    <text evidence="2">The sequence shown here is derived from an EMBL/GenBank/DDBJ whole genome shotgun (WGS) entry which is preliminary data.</text>
</comment>
<evidence type="ECO:0000256" key="1">
    <source>
        <dbReference type="ARBA" id="ARBA00006007"/>
    </source>
</evidence>
<dbReference type="AlphaFoldDB" id="A0AAN9C4H5"/>
<dbReference type="PANTHER" id="PTHR21381">
    <property type="entry name" value="ZGC:162297"/>
    <property type="match status" value="1"/>
</dbReference>
<name>A0AAN9C4H5_9CAEN</name>
<organism evidence="2 3">
    <name type="scientific">Littorina saxatilis</name>
    <dbReference type="NCBI Taxonomy" id="31220"/>
    <lineage>
        <taxon>Eukaryota</taxon>
        <taxon>Metazoa</taxon>
        <taxon>Spiralia</taxon>
        <taxon>Lophotrochozoa</taxon>
        <taxon>Mollusca</taxon>
        <taxon>Gastropoda</taxon>
        <taxon>Caenogastropoda</taxon>
        <taxon>Littorinimorpha</taxon>
        <taxon>Littorinoidea</taxon>
        <taxon>Littorinidae</taxon>
        <taxon>Littorina</taxon>
    </lineage>
</organism>
<evidence type="ECO:0000313" key="3">
    <source>
        <dbReference type="Proteomes" id="UP001374579"/>
    </source>
</evidence>
<dbReference type="InterPro" id="IPR013785">
    <property type="entry name" value="Aldolase_TIM"/>
</dbReference>
<dbReference type="InterPro" id="IPR011060">
    <property type="entry name" value="RibuloseP-bd_barrel"/>
</dbReference>